<dbReference type="EMBL" id="OVEO01000006">
    <property type="protein sequence ID" value="SPQ96884.1"/>
    <property type="molecule type" value="Genomic_DNA"/>
</dbReference>
<dbReference type="AlphaFoldDB" id="A0A3P3Y9R4"/>
<dbReference type="GO" id="GO:0000285">
    <property type="term" value="F:1-phosphatidylinositol-3-phosphate 5-kinase activity"/>
    <property type="evidence" value="ECO:0007669"/>
    <property type="project" value="UniProtKB-EC"/>
</dbReference>
<dbReference type="SMART" id="SM00330">
    <property type="entry name" value="PIPKc"/>
    <property type="match status" value="1"/>
</dbReference>
<dbReference type="Pfam" id="PF00118">
    <property type="entry name" value="Cpn60_TCP1"/>
    <property type="match status" value="1"/>
</dbReference>
<evidence type="ECO:0000256" key="6">
    <source>
        <dbReference type="PROSITE-ProRule" id="PRU00781"/>
    </source>
</evidence>
<geneLocation type="mitochondrion" evidence="8"/>
<dbReference type="GO" id="GO:0010008">
    <property type="term" value="C:endosome membrane"/>
    <property type="evidence" value="ECO:0007669"/>
    <property type="project" value="TreeGrafter"/>
</dbReference>
<dbReference type="Gene3D" id="3.30.800.10">
    <property type="entry name" value="Phosphatidylinositol Phosphate Kinase II Beta"/>
    <property type="match status" value="1"/>
</dbReference>
<organism evidence="8 9">
    <name type="scientific">Plasmodiophora brassicae</name>
    <name type="common">Clubroot disease agent</name>
    <dbReference type="NCBI Taxonomy" id="37360"/>
    <lineage>
        <taxon>Eukaryota</taxon>
        <taxon>Sar</taxon>
        <taxon>Rhizaria</taxon>
        <taxon>Endomyxa</taxon>
        <taxon>Phytomyxea</taxon>
        <taxon>Plasmodiophorida</taxon>
        <taxon>Plasmodiophoridae</taxon>
        <taxon>Plasmodiophora</taxon>
    </lineage>
</organism>
<reference evidence="8 9" key="1">
    <citation type="submission" date="2018-03" db="EMBL/GenBank/DDBJ databases">
        <authorList>
            <person name="Fogelqvist J."/>
        </authorList>
    </citation>
    <scope>NUCLEOTIDE SEQUENCE [LARGE SCALE GENOMIC DNA]</scope>
</reference>
<evidence type="ECO:0000256" key="1">
    <source>
        <dbReference type="ARBA" id="ARBA00012009"/>
    </source>
</evidence>
<evidence type="ECO:0000256" key="4">
    <source>
        <dbReference type="ARBA" id="ARBA00022777"/>
    </source>
</evidence>
<dbReference type="EC" id="2.7.1.150" evidence="1"/>
<evidence type="ECO:0000256" key="3">
    <source>
        <dbReference type="ARBA" id="ARBA00022741"/>
    </source>
</evidence>
<dbReference type="PANTHER" id="PTHR45748">
    <property type="entry name" value="1-PHOSPHATIDYLINOSITOL 3-PHOSPHATE 5-KINASE-RELATED"/>
    <property type="match status" value="1"/>
</dbReference>
<dbReference type="Gene3D" id="3.30.810.10">
    <property type="entry name" value="2-Layer Sandwich"/>
    <property type="match status" value="1"/>
</dbReference>
<keyword evidence="5 6" id="KW-0067">ATP-binding</keyword>
<name>A0A3P3Y9R4_PLABS</name>
<dbReference type="InterPro" id="IPR027483">
    <property type="entry name" value="PInositol-4-P-4/5-kinase_C_sf"/>
</dbReference>
<keyword evidence="8" id="KW-0496">Mitochondrion</keyword>
<dbReference type="GO" id="GO:0005524">
    <property type="term" value="F:ATP binding"/>
    <property type="evidence" value="ECO:0007669"/>
    <property type="project" value="UniProtKB-UniRule"/>
</dbReference>
<dbReference type="InterPro" id="IPR002498">
    <property type="entry name" value="PInositol-4-P-4/5-kinase_core"/>
</dbReference>
<dbReference type="InterPro" id="IPR002423">
    <property type="entry name" value="Cpn60/GroEL/TCP-1"/>
</dbReference>
<feature type="domain" description="PIPK" evidence="7">
    <location>
        <begin position="721"/>
        <end position="1060"/>
    </location>
</feature>
<dbReference type="Proteomes" id="UP000290189">
    <property type="component" value="Unassembled WGS sequence"/>
</dbReference>
<dbReference type="Pfam" id="PF01504">
    <property type="entry name" value="PIP5K"/>
    <property type="match status" value="2"/>
</dbReference>
<dbReference type="PANTHER" id="PTHR45748:SF7">
    <property type="entry name" value="1-PHOSPHATIDYLINOSITOL 3-PHOSPHATE 5-KINASE-RELATED"/>
    <property type="match status" value="1"/>
</dbReference>
<dbReference type="CDD" id="cd17300">
    <property type="entry name" value="PIPKc_PIKfyve"/>
    <property type="match status" value="1"/>
</dbReference>
<dbReference type="SUPFAM" id="SSF56104">
    <property type="entry name" value="SAICAR synthase-like"/>
    <property type="match status" value="1"/>
</dbReference>
<evidence type="ECO:0000256" key="5">
    <source>
        <dbReference type="ARBA" id="ARBA00022840"/>
    </source>
</evidence>
<keyword evidence="2 6" id="KW-0808">Transferase</keyword>
<dbReference type="InterPro" id="IPR044769">
    <property type="entry name" value="PIKfyve_PIPKc"/>
</dbReference>
<evidence type="ECO:0000313" key="8">
    <source>
        <dbReference type="EMBL" id="SPQ96884.1"/>
    </source>
</evidence>
<gene>
    <name evidence="8" type="ORF">PLBR_LOCUS4099</name>
</gene>
<dbReference type="InterPro" id="IPR027409">
    <property type="entry name" value="GroEL-like_apical_dom_sf"/>
</dbReference>
<evidence type="ECO:0000256" key="2">
    <source>
        <dbReference type="ARBA" id="ARBA00022679"/>
    </source>
</evidence>
<dbReference type="SUPFAM" id="SSF52029">
    <property type="entry name" value="GroEL apical domain-like"/>
    <property type="match status" value="1"/>
</dbReference>
<dbReference type="InterPro" id="IPR027484">
    <property type="entry name" value="PInositol-4-P-5-kinase_N"/>
</dbReference>
<dbReference type="PROSITE" id="PS51455">
    <property type="entry name" value="PIPK"/>
    <property type="match status" value="1"/>
</dbReference>
<evidence type="ECO:0000313" key="9">
    <source>
        <dbReference type="Proteomes" id="UP000290189"/>
    </source>
</evidence>
<sequence length="1130" mass="126498">MFRSWFSRWRNRSANDESARRSVAPVRLQTADEWRDAAVDSVESGLNPAMKVFIDSMDTYSTKHAQQSTSLADLVAKSPPDVKVFLREMYDRHVEHVVKQMLIRQGQAHSQWLPVIVSFALHASWTLQVDPSCSSILDMTHVVAFGSGSPSDSETVPGLVLLGVNVAHRKMRTVVDTPRVLLLENARLYPNTAPSMTSLRSLRSSTIQEIQSQSQAMRIISARPDIVIMPDPISIDSQLTYQRHGVTVVAGVTHRQIVLLARATNATPVTSLRHAQLATCRRFQVTWEDLPPERRYESGTQRRVSCLKLNSAAPDRFLTLILRGVQCAVDRTALESITRTAVLIAIYFWERRLSPRDQIAISAIEPPVHYRQHHWCSSTVALFGVYWMHAETPVGTRYVSCFRPLSTRTAFYGANDTTIGEFLRNTCFNASRKCRCGRTMLNHKFCVTHANGKLSIEVDALPQALLAESSDDATLSWVWCQLCRRRSSAVVRVSGRTLAMSITKFFELCIYDYRVRSQYESCRHRVHRDMIRCFAFRNLVASITYTTAPPFQLSFALPMRFSGKANARLARVELARLLALAHHVSTIALRHTNRRLPSLVIDSSGDVVRRRIQEQYDAIVKRAAEYARMNVGPTIARQLYVQLFQAANLWKSQVEPEYVRSADADPVAAVTGFLGGSPAPVLVRNAIWTLSPTFGGTIIPIIPLQVCTQIAHALASLQHAAFIMSVSDVPTALKLLPLEKVLSSSMLGVEEDNEARACEQALRVKPIVDHDYSTVVDCGQQGTCRIHFARQFQALRHCVCQNNYTVIESLSRSKVWAATGGKSNAAFRRTGDRRLILKRISSTEAKAFSGMAFAYFRYMADHLFGSKPSCLIPIIGLFEITSPPSSTSVFHVLMPNLFAEDHVDRIFDLKGKSTGRFIPEKTAPDGSTSVPDWEDLDTNDLGIAPPAHNEQVLQDENFAMYMNGEPLPLIDAAYDALFAALGNDTKFLSSLGIMDYSVLLGVCEGHPRQIIIGIIDYIRTYTLDKKVETTIKTFVERGTPTVVPPVLYMERFLAQMYRNFISTPHRERQWGPMRSGALDVDPAANLVYESGPGGRQHRADDDDAMHSVAPSGHHSYRHDILFYRGFSGIH</sequence>
<keyword evidence="3 6" id="KW-0547">Nucleotide-binding</keyword>
<evidence type="ECO:0000259" key="7">
    <source>
        <dbReference type="PROSITE" id="PS51455"/>
    </source>
</evidence>
<protein>
    <recommendedName>
        <fullName evidence="1">1-phosphatidylinositol-3-phosphate 5-kinase</fullName>
        <ecNumber evidence="1">2.7.1.150</ecNumber>
    </recommendedName>
</protein>
<proteinExistence type="predicted"/>
<accession>A0A3P3Y9R4</accession>
<dbReference type="Gene3D" id="3.50.7.10">
    <property type="entry name" value="GroEL"/>
    <property type="match status" value="1"/>
</dbReference>
<keyword evidence="4 6" id="KW-0418">Kinase</keyword>
<dbReference type="GO" id="GO:0046854">
    <property type="term" value="P:phosphatidylinositol phosphate biosynthetic process"/>
    <property type="evidence" value="ECO:0007669"/>
    <property type="project" value="TreeGrafter"/>
</dbReference>